<evidence type="ECO:0000256" key="1">
    <source>
        <dbReference type="ARBA" id="ARBA00000900"/>
    </source>
</evidence>
<evidence type="ECO:0000313" key="15">
    <source>
        <dbReference type="Proteomes" id="UP000317422"/>
    </source>
</evidence>
<dbReference type="RefSeq" id="WP_141926024.1">
    <property type="nucleotide sequence ID" value="NZ_VFQC01000003.1"/>
</dbReference>
<evidence type="ECO:0000256" key="3">
    <source>
        <dbReference type="ARBA" id="ARBA00012483"/>
    </source>
</evidence>
<evidence type="ECO:0000256" key="9">
    <source>
        <dbReference type="ARBA" id="ARBA00022833"/>
    </source>
</evidence>
<dbReference type="Pfam" id="PF12483">
    <property type="entry name" value="GIDE"/>
    <property type="match status" value="1"/>
</dbReference>
<feature type="domain" description="E3 Ubiquitin ligase MUL1-like" evidence="13">
    <location>
        <begin position="130"/>
        <end position="221"/>
    </location>
</feature>
<protein>
    <recommendedName>
        <fullName evidence="3">RING-type E3 ubiquitin transferase</fullName>
        <ecNumber evidence="3">2.3.2.27</ecNumber>
    </recommendedName>
</protein>
<dbReference type="EC" id="2.3.2.27" evidence="3"/>
<keyword evidence="5 12" id="KW-0812">Transmembrane</keyword>
<name>A0A543N6X4_9ACTN</name>
<keyword evidence="10 12" id="KW-1133">Transmembrane helix</keyword>
<dbReference type="AlphaFoldDB" id="A0A543N6X4"/>
<evidence type="ECO:0000313" key="14">
    <source>
        <dbReference type="EMBL" id="TQN27589.1"/>
    </source>
</evidence>
<keyword evidence="11 12" id="KW-0472">Membrane</keyword>
<keyword evidence="7" id="KW-0863">Zinc-finger</keyword>
<evidence type="ECO:0000256" key="11">
    <source>
        <dbReference type="ARBA" id="ARBA00023136"/>
    </source>
</evidence>
<keyword evidence="4" id="KW-0808">Transferase</keyword>
<dbReference type="GO" id="GO:0061630">
    <property type="term" value="F:ubiquitin protein ligase activity"/>
    <property type="evidence" value="ECO:0007669"/>
    <property type="project" value="UniProtKB-EC"/>
</dbReference>
<keyword evidence="15" id="KW-1185">Reference proteome</keyword>
<keyword evidence="8" id="KW-0833">Ubl conjugation pathway</keyword>
<dbReference type="GO" id="GO:0008270">
    <property type="term" value="F:zinc ion binding"/>
    <property type="evidence" value="ECO:0007669"/>
    <property type="project" value="UniProtKB-KW"/>
</dbReference>
<comment type="catalytic activity">
    <reaction evidence="1">
        <text>S-ubiquitinyl-[E2 ubiquitin-conjugating enzyme]-L-cysteine + [acceptor protein]-L-lysine = [E2 ubiquitin-conjugating enzyme]-L-cysteine + N(6)-ubiquitinyl-[acceptor protein]-L-lysine.</text>
        <dbReference type="EC" id="2.3.2.27"/>
    </reaction>
</comment>
<dbReference type="InterPro" id="IPR022170">
    <property type="entry name" value="MUL1-like"/>
</dbReference>
<reference evidence="14 15" key="1">
    <citation type="submission" date="2019-06" db="EMBL/GenBank/DDBJ databases">
        <title>Sequencing the genomes of 1000 actinobacteria strains.</title>
        <authorList>
            <person name="Klenk H.-P."/>
        </authorList>
    </citation>
    <scope>NUCLEOTIDE SEQUENCE [LARGE SCALE GENOMIC DNA]</scope>
    <source>
        <strain evidence="14 15">DSM 45015</strain>
    </source>
</reference>
<evidence type="ECO:0000256" key="6">
    <source>
        <dbReference type="ARBA" id="ARBA00022723"/>
    </source>
</evidence>
<dbReference type="OrthoDB" id="3469619at2"/>
<evidence type="ECO:0000256" key="4">
    <source>
        <dbReference type="ARBA" id="ARBA00022679"/>
    </source>
</evidence>
<comment type="caution">
    <text evidence="14">The sequence shown here is derived from an EMBL/GenBank/DDBJ whole genome shotgun (WGS) entry which is preliminary data.</text>
</comment>
<comment type="subcellular location">
    <subcellularLocation>
        <location evidence="2">Membrane</location>
        <topology evidence="2">Multi-pass membrane protein</topology>
    </subcellularLocation>
</comment>
<dbReference type="Proteomes" id="UP000317422">
    <property type="component" value="Unassembled WGS sequence"/>
</dbReference>
<evidence type="ECO:0000256" key="10">
    <source>
        <dbReference type="ARBA" id="ARBA00022989"/>
    </source>
</evidence>
<dbReference type="GO" id="GO:0016567">
    <property type="term" value="P:protein ubiquitination"/>
    <property type="evidence" value="ECO:0007669"/>
    <property type="project" value="InterPro"/>
</dbReference>
<proteinExistence type="predicted"/>
<organism evidence="14 15">
    <name type="scientific">Haloactinospora alba</name>
    <dbReference type="NCBI Taxonomy" id="405555"/>
    <lineage>
        <taxon>Bacteria</taxon>
        <taxon>Bacillati</taxon>
        <taxon>Actinomycetota</taxon>
        <taxon>Actinomycetes</taxon>
        <taxon>Streptosporangiales</taxon>
        <taxon>Nocardiopsidaceae</taxon>
        <taxon>Haloactinospora</taxon>
    </lineage>
</organism>
<evidence type="ECO:0000256" key="12">
    <source>
        <dbReference type="SAM" id="Phobius"/>
    </source>
</evidence>
<sequence>MLAIGAVLLAGAAILAPVAVTAVRGWLRRRAAADLRPETMASRAGETLSLRGTAVPGPAGALESRLVSSECVWHGHEVRRHYWPLPRDVGEGDTVERTYDPIAEYGSTDPFGIASPAGGPRGRGRPVLVDPTDAEVAGPDMCLQRVVQRPQRGVPAPADDLLPRVKGQIVGLFRGETIEFEYREWVLRPGAPITVHGALEERGGALVLTAPSDGRLRIEQHGTTAPEARGGAAGALLLSAAAGLAAVAGLVLVLAGL</sequence>
<feature type="transmembrane region" description="Helical" evidence="12">
    <location>
        <begin position="233"/>
        <end position="255"/>
    </location>
</feature>
<keyword evidence="9" id="KW-0862">Zinc</keyword>
<gene>
    <name evidence="14" type="ORF">FHX37_4311</name>
</gene>
<dbReference type="GO" id="GO:0016020">
    <property type="term" value="C:membrane"/>
    <property type="evidence" value="ECO:0007669"/>
    <property type="project" value="UniProtKB-SubCell"/>
</dbReference>
<evidence type="ECO:0000256" key="2">
    <source>
        <dbReference type="ARBA" id="ARBA00004141"/>
    </source>
</evidence>
<evidence type="ECO:0000256" key="7">
    <source>
        <dbReference type="ARBA" id="ARBA00022771"/>
    </source>
</evidence>
<evidence type="ECO:0000259" key="13">
    <source>
        <dbReference type="Pfam" id="PF12483"/>
    </source>
</evidence>
<dbReference type="EMBL" id="VFQC01000003">
    <property type="protein sequence ID" value="TQN27589.1"/>
    <property type="molecule type" value="Genomic_DNA"/>
</dbReference>
<keyword evidence="6" id="KW-0479">Metal-binding</keyword>
<evidence type="ECO:0000256" key="5">
    <source>
        <dbReference type="ARBA" id="ARBA00022692"/>
    </source>
</evidence>
<evidence type="ECO:0000256" key="8">
    <source>
        <dbReference type="ARBA" id="ARBA00022786"/>
    </source>
</evidence>
<accession>A0A543N6X4</accession>